<evidence type="ECO:0008006" key="3">
    <source>
        <dbReference type="Google" id="ProtNLM"/>
    </source>
</evidence>
<keyword evidence="1" id="KW-0812">Transmembrane</keyword>
<dbReference type="AlphaFoldDB" id="A0A6J4UDZ0"/>
<organism evidence="2">
    <name type="scientific">uncultured Thermomicrobiales bacterium</name>
    <dbReference type="NCBI Taxonomy" id="1645740"/>
    <lineage>
        <taxon>Bacteria</taxon>
        <taxon>Pseudomonadati</taxon>
        <taxon>Thermomicrobiota</taxon>
        <taxon>Thermomicrobia</taxon>
        <taxon>Thermomicrobiales</taxon>
        <taxon>environmental samples</taxon>
    </lineage>
</organism>
<feature type="transmembrane region" description="Helical" evidence="1">
    <location>
        <begin position="6"/>
        <end position="28"/>
    </location>
</feature>
<proteinExistence type="predicted"/>
<keyword evidence="1" id="KW-1133">Transmembrane helix</keyword>
<evidence type="ECO:0000313" key="2">
    <source>
        <dbReference type="EMBL" id="CAA9547602.1"/>
    </source>
</evidence>
<feature type="transmembrane region" description="Helical" evidence="1">
    <location>
        <begin position="40"/>
        <end position="65"/>
    </location>
</feature>
<protein>
    <recommendedName>
        <fullName evidence="3">NfeD-like C-terminal domain-containing protein</fullName>
    </recommendedName>
</protein>
<name>A0A6J4UDZ0_9BACT</name>
<dbReference type="EMBL" id="CADCWN010000005">
    <property type="protein sequence ID" value="CAA9547602.1"/>
    <property type="molecule type" value="Genomic_DNA"/>
</dbReference>
<feature type="transmembrane region" description="Helical" evidence="1">
    <location>
        <begin position="71"/>
        <end position="90"/>
    </location>
</feature>
<dbReference type="InterPro" id="IPR012340">
    <property type="entry name" value="NA-bd_OB-fold"/>
</dbReference>
<dbReference type="Gene3D" id="2.40.50.140">
    <property type="entry name" value="Nucleic acid-binding proteins"/>
    <property type="match status" value="1"/>
</dbReference>
<sequence length="183" mass="17613">MGVGVDTVLAVSLILLCGGAIGAAALSIQSRRLLHGEQIPLGAAILAAGVTCFGGAGILALRLFGFGPGKGLLAAGLFAALSMALFGALARLARAAAARRAALDELVGGLAAVVVAIEPGAMGVVATRSAPAELTLAAISTHPAPLPVGTTVVVTALRAGRGGEAVEVVPLPPSDGGLAEAAS</sequence>
<evidence type="ECO:0000256" key="1">
    <source>
        <dbReference type="SAM" id="Phobius"/>
    </source>
</evidence>
<gene>
    <name evidence="2" type="ORF">AVDCRST_MAG18-28</name>
</gene>
<reference evidence="2" key="1">
    <citation type="submission" date="2020-02" db="EMBL/GenBank/DDBJ databases">
        <authorList>
            <person name="Meier V. D."/>
        </authorList>
    </citation>
    <scope>NUCLEOTIDE SEQUENCE</scope>
    <source>
        <strain evidence="2">AVDCRST_MAG18</strain>
    </source>
</reference>
<keyword evidence="1" id="KW-0472">Membrane</keyword>
<accession>A0A6J4UDZ0</accession>